<accession>A0ABQ0LB83</accession>
<gene>
    <name evidence="2" type="ORF">MCHLO_05673</name>
</gene>
<feature type="region of interest" description="Disordered" evidence="1">
    <location>
        <begin position="1"/>
        <end position="103"/>
    </location>
</feature>
<proteinExistence type="predicted"/>
<evidence type="ECO:0000313" key="3">
    <source>
        <dbReference type="Proteomes" id="UP000815677"/>
    </source>
</evidence>
<dbReference type="EMBL" id="DF844349">
    <property type="protein sequence ID" value="GAT48252.1"/>
    <property type="molecule type" value="Genomic_DNA"/>
</dbReference>
<organism evidence="2 3">
    <name type="scientific">Mycena chlorophos</name>
    <name type="common">Agaric fungus</name>
    <name type="synonym">Agaricus chlorophos</name>
    <dbReference type="NCBI Taxonomy" id="658473"/>
    <lineage>
        <taxon>Eukaryota</taxon>
        <taxon>Fungi</taxon>
        <taxon>Dikarya</taxon>
        <taxon>Basidiomycota</taxon>
        <taxon>Agaricomycotina</taxon>
        <taxon>Agaricomycetes</taxon>
        <taxon>Agaricomycetidae</taxon>
        <taxon>Agaricales</taxon>
        <taxon>Marasmiineae</taxon>
        <taxon>Mycenaceae</taxon>
        <taxon>Mycena</taxon>
    </lineage>
</organism>
<feature type="compositionally biased region" description="Polar residues" evidence="1">
    <location>
        <begin position="72"/>
        <end position="83"/>
    </location>
</feature>
<evidence type="ECO:0000313" key="2">
    <source>
        <dbReference type="EMBL" id="GAT48252.1"/>
    </source>
</evidence>
<name>A0ABQ0LB83_MYCCL</name>
<sequence>MFPPFEPYTPEPYTPPPSPQDSLHEPPAYDDVDEVSVSSTVHRSRSPSNHCSRRGRYYRGRNGQLPPFPQNVIATPSFSTLRSTATQPTATPPMTTTTTYPPGVTSIPPRQSSLCEIVSHCWLSESTRSIGGTYRTTPSILLQILNWRCPPADPRIIPNPVPYCDEPDIFHYPAYRTSETMLINTSHRSARVALGPVGGVHPLAVLSGGGSGFTLYVHAYRELYTRRCYFYLHSKTRRPLRLTDEIAFSGELTGTWELVSKWYDGWWWRLELHHMYTTDVVHVRAFRDQVEF</sequence>
<protein>
    <submittedName>
        <fullName evidence="2">Uncharacterized protein</fullName>
    </submittedName>
</protein>
<reference evidence="2" key="1">
    <citation type="submission" date="2014-09" db="EMBL/GenBank/DDBJ databases">
        <title>Genome sequence of the luminous mushroom Mycena chlorophos for searching fungal bioluminescence genes.</title>
        <authorList>
            <person name="Tanaka Y."/>
            <person name="Kasuga D."/>
            <person name="Oba Y."/>
            <person name="Hase S."/>
            <person name="Sato K."/>
            <person name="Oba Y."/>
            <person name="Sakakibara Y."/>
        </authorList>
    </citation>
    <scope>NUCLEOTIDE SEQUENCE</scope>
</reference>
<evidence type="ECO:0000256" key="1">
    <source>
        <dbReference type="SAM" id="MobiDB-lite"/>
    </source>
</evidence>
<dbReference type="Proteomes" id="UP000815677">
    <property type="component" value="Unassembled WGS sequence"/>
</dbReference>
<feature type="compositionally biased region" description="Low complexity" evidence="1">
    <location>
        <begin position="84"/>
        <end position="102"/>
    </location>
</feature>
<feature type="compositionally biased region" description="Pro residues" evidence="1">
    <location>
        <begin position="1"/>
        <end position="19"/>
    </location>
</feature>
<keyword evidence="3" id="KW-1185">Reference proteome</keyword>